<feature type="transmembrane region" description="Helical" evidence="7">
    <location>
        <begin position="41"/>
        <end position="59"/>
    </location>
</feature>
<dbReference type="Pfam" id="PF05140">
    <property type="entry name" value="ResB"/>
    <property type="match status" value="1"/>
</dbReference>
<feature type="compositionally biased region" description="Pro residues" evidence="6">
    <location>
        <begin position="1"/>
        <end position="18"/>
    </location>
</feature>
<name>A0A239AMM3_9ACTN</name>
<evidence type="ECO:0000256" key="3">
    <source>
        <dbReference type="ARBA" id="ARBA00022748"/>
    </source>
</evidence>
<dbReference type="GO" id="GO:0016020">
    <property type="term" value="C:membrane"/>
    <property type="evidence" value="ECO:0007669"/>
    <property type="project" value="UniProtKB-SubCell"/>
</dbReference>
<evidence type="ECO:0000256" key="4">
    <source>
        <dbReference type="ARBA" id="ARBA00022989"/>
    </source>
</evidence>
<feature type="transmembrane region" description="Helical" evidence="7">
    <location>
        <begin position="200"/>
        <end position="221"/>
    </location>
</feature>
<feature type="transmembrane region" description="Helical" evidence="7">
    <location>
        <begin position="466"/>
        <end position="485"/>
    </location>
</feature>
<dbReference type="InterPro" id="IPR007816">
    <property type="entry name" value="ResB-like_domain"/>
</dbReference>
<evidence type="ECO:0000259" key="8">
    <source>
        <dbReference type="Pfam" id="PF05140"/>
    </source>
</evidence>
<dbReference type="Proteomes" id="UP000198373">
    <property type="component" value="Unassembled WGS sequence"/>
</dbReference>
<organism evidence="9 10">
    <name type="scientific">Geodermatophilus pulveris</name>
    <dbReference type="NCBI Taxonomy" id="1564159"/>
    <lineage>
        <taxon>Bacteria</taxon>
        <taxon>Bacillati</taxon>
        <taxon>Actinomycetota</taxon>
        <taxon>Actinomycetes</taxon>
        <taxon>Geodermatophilales</taxon>
        <taxon>Geodermatophilaceae</taxon>
        <taxon>Geodermatophilus</taxon>
    </lineage>
</organism>
<dbReference type="GO" id="GO:0017004">
    <property type="term" value="P:cytochrome complex assembly"/>
    <property type="evidence" value="ECO:0007669"/>
    <property type="project" value="UniProtKB-KW"/>
</dbReference>
<evidence type="ECO:0000256" key="2">
    <source>
        <dbReference type="ARBA" id="ARBA00022692"/>
    </source>
</evidence>
<accession>A0A239AMM3</accession>
<evidence type="ECO:0000256" key="5">
    <source>
        <dbReference type="ARBA" id="ARBA00023136"/>
    </source>
</evidence>
<evidence type="ECO:0000313" key="9">
    <source>
        <dbReference type="EMBL" id="SNR96760.1"/>
    </source>
</evidence>
<evidence type="ECO:0000256" key="6">
    <source>
        <dbReference type="SAM" id="MobiDB-lite"/>
    </source>
</evidence>
<proteinExistence type="predicted"/>
<feature type="region of interest" description="Disordered" evidence="6">
    <location>
        <begin position="511"/>
        <end position="557"/>
    </location>
</feature>
<sequence>MTTTAPPRPAAAPQPPARPSAGARAWGLWLRWWRRLTAMRTAIVLLFLLALASIPGSLLPQRSLNQNAVRQYYADHPSLAPVLDRLWAFDVFGSPWFAAVYLLLFVSLVGCVVPRLAEHVRALRAAPPPAPRRLLRLPDSGELATPLPAPAALDVVEEELRVRRYRVVRRSGRDGSADPAGSSGMELSAEKGRLKETGNLLFHLSLLALLLGLAGGKLWGYEGSILVTEGRGFCNAFQQYDTHSSGALVDSEDLTPLCVDLVDFQATYEEDLTAASFTADITYGGPDDEGVPTTIGVNDPLRLDGDRVYVTGHGYAPRFTVTLPDGTAFTDVSAPFLPDDQATLASQGALKLPDLGAGAEDQLALEGFFAPTGLMQGGVLTSIDPRPLNPQVAILAYEGYLGLDSGLPQSVYSLDASQIERGRLTEVGGANLSVGETLTLPDGTAVTFTGVDQFAALQFSHDPGQVWVLTAAISLLTGLLALLLVRRERVFARAAPSPGGGTVLSVGSLTRGGGESATSFAELTGRLRAALDERSPTPSAPSPGGATPEPEVPPRDR</sequence>
<keyword evidence="10" id="KW-1185">Reference proteome</keyword>
<keyword evidence="2 7" id="KW-0812">Transmembrane</keyword>
<reference evidence="10" key="1">
    <citation type="submission" date="2017-06" db="EMBL/GenBank/DDBJ databases">
        <authorList>
            <person name="Varghese N."/>
            <person name="Submissions S."/>
        </authorList>
    </citation>
    <scope>NUCLEOTIDE SEQUENCE [LARGE SCALE GENOMIC DNA]</scope>
    <source>
        <strain evidence="10">DSM 46839</strain>
    </source>
</reference>
<keyword evidence="5 7" id="KW-0472">Membrane</keyword>
<dbReference type="EMBL" id="FZOO01000001">
    <property type="protein sequence ID" value="SNR96760.1"/>
    <property type="molecule type" value="Genomic_DNA"/>
</dbReference>
<feature type="transmembrane region" description="Helical" evidence="7">
    <location>
        <begin position="96"/>
        <end position="117"/>
    </location>
</feature>
<dbReference type="AlphaFoldDB" id="A0A239AMM3"/>
<protein>
    <submittedName>
        <fullName evidence="9">Cytochrome c biogenesis protein</fullName>
    </submittedName>
</protein>
<feature type="region of interest" description="Disordered" evidence="6">
    <location>
        <begin position="1"/>
        <end position="21"/>
    </location>
</feature>
<evidence type="ECO:0000313" key="10">
    <source>
        <dbReference type="Proteomes" id="UP000198373"/>
    </source>
</evidence>
<dbReference type="InterPro" id="IPR023494">
    <property type="entry name" value="Cyt_c_bgen_Ccs1/CcsB/ResB"/>
</dbReference>
<gene>
    <name evidence="9" type="ORF">SAMN06893096_101114</name>
</gene>
<dbReference type="PANTHER" id="PTHR31566">
    <property type="entry name" value="CYTOCHROME C BIOGENESIS PROTEIN CCS1, CHLOROPLASTIC"/>
    <property type="match status" value="1"/>
</dbReference>
<evidence type="ECO:0000256" key="7">
    <source>
        <dbReference type="SAM" id="Phobius"/>
    </source>
</evidence>
<dbReference type="OrthoDB" id="3949537at2"/>
<dbReference type="RefSeq" id="WP_089303674.1">
    <property type="nucleotide sequence ID" value="NZ_FZOO01000001.1"/>
</dbReference>
<dbReference type="PANTHER" id="PTHR31566:SF0">
    <property type="entry name" value="CYTOCHROME C BIOGENESIS PROTEIN CCS1, CHLOROPLASTIC"/>
    <property type="match status" value="1"/>
</dbReference>
<comment type="subcellular location">
    <subcellularLocation>
        <location evidence="1">Membrane</location>
        <topology evidence="1">Multi-pass membrane protein</topology>
    </subcellularLocation>
</comment>
<evidence type="ECO:0000256" key="1">
    <source>
        <dbReference type="ARBA" id="ARBA00004141"/>
    </source>
</evidence>
<keyword evidence="4 7" id="KW-1133">Transmembrane helix</keyword>
<keyword evidence="3" id="KW-0201">Cytochrome c-type biogenesis</keyword>
<feature type="domain" description="ResB-like" evidence="8">
    <location>
        <begin position="39"/>
        <end position="512"/>
    </location>
</feature>